<comment type="caution">
    <text evidence="2">The sequence shown here is derived from an EMBL/GenBank/DDBJ whole genome shotgun (WGS) entry which is preliminary data.</text>
</comment>
<organism evidence="2 3">
    <name type="scientific">Lentilactobacillus hilgardii (strain ATCC 8290 / DSM 20176 / CCUG 30140 / JCM 1155 / KCTC 3500 / NBRC 15886 / NCIMB 8040 / NRRL B-1843 / 9)</name>
    <dbReference type="NCBI Taxonomy" id="1423757"/>
    <lineage>
        <taxon>Bacteria</taxon>
        <taxon>Bacillati</taxon>
        <taxon>Bacillota</taxon>
        <taxon>Bacilli</taxon>
        <taxon>Lactobacillales</taxon>
        <taxon>Lactobacillaceae</taxon>
        <taxon>Lentilactobacillus</taxon>
    </lineage>
</organism>
<evidence type="ECO:0000259" key="1">
    <source>
        <dbReference type="Pfam" id="PF13614"/>
    </source>
</evidence>
<proteinExistence type="predicted"/>
<dbReference type="EMBL" id="ACGP01000152">
    <property type="protein sequence ID" value="EEI24204.1"/>
    <property type="molecule type" value="Genomic_DNA"/>
</dbReference>
<dbReference type="HOGENOM" id="CLU_1249305_0_0_9"/>
<name>C0XK94_LENH9</name>
<evidence type="ECO:0000313" key="2">
    <source>
        <dbReference type="EMBL" id="EEI24204.1"/>
    </source>
</evidence>
<dbReference type="InterPro" id="IPR050678">
    <property type="entry name" value="DNA_Partitioning_ATPase"/>
</dbReference>
<protein>
    <recommendedName>
        <fullName evidence="1">AAA domain-containing protein</fullName>
    </recommendedName>
</protein>
<dbReference type="Proteomes" id="UP000003752">
    <property type="component" value="Unassembled WGS sequence"/>
</dbReference>
<sequence>MKSFLFSNLFPLFPQSLSKHHPNDLKLTIATTFQKGPNNSMSKVITFYSDKHKVGKTTSAFFISYFLNKMGKKVTAIDLDKQEALTTAFNSVENYQSKIKNIKPMKIEAEEPLLNFLKNDDKSDVILIDTGSDMILNKAALAISDEVIIPILGFEGLRTVSPANISFTASRITERVKPKTLIRFLPIAATEYLPEEQKNINTYQHHHREININCYKEAIPDLFNFLADKQFASDVFRLAMTSEFGLNKFYERLTNEILQDS</sequence>
<dbReference type="SUPFAM" id="SSF52540">
    <property type="entry name" value="P-loop containing nucleoside triphosphate hydrolases"/>
    <property type="match status" value="1"/>
</dbReference>
<dbReference type="InterPro" id="IPR027417">
    <property type="entry name" value="P-loop_NTPase"/>
</dbReference>
<dbReference type="PANTHER" id="PTHR13696:SF99">
    <property type="entry name" value="COBYRINIC ACID AC-DIAMIDE SYNTHASE"/>
    <property type="match status" value="1"/>
</dbReference>
<dbReference type="AlphaFoldDB" id="C0XK94"/>
<accession>C0XK94</accession>
<evidence type="ECO:0000313" key="3">
    <source>
        <dbReference type="Proteomes" id="UP000003752"/>
    </source>
</evidence>
<dbReference type="Pfam" id="PF13614">
    <property type="entry name" value="AAA_31"/>
    <property type="match status" value="1"/>
</dbReference>
<dbReference type="Gene3D" id="3.40.50.300">
    <property type="entry name" value="P-loop containing nucleotide triphosphate hydrolases"/>
    <property type="match status" value="2"/>
</dbReference>
<reference evidence="2 3" key="1">
    <citation type="submission" date="2009-01" db="EMBL/GenBank/DDBJ databases">
        <authorList>
            <person name="Qin X."/>
            <person name="Bachman B."/>
            <person name="Battles P."/>
            <person name="Bell A."/>
            <person name="Bess C."/>
            <person name="Bickham C."/>
            <person name="Chaboub L."/>
            <person name="Chen D."/>
            <person name="Coyle M."/>
            <person name="Deiros D.R."/>
            <person name="Dinh H."/>
            <person name="Forbes L."/>
            <person name="Fowler G."/>
            <person name="Francisco L."/>
            <person name="Fu Q."/>
            <person name="Gubbala S."/>
            <person name="Hale W."/>
            <person name="Han Y."/>
            <person name="Hemphill L."/>
            <person name="Highlander S.K."/>
            <person name="Hirani K."/>
            <person name="Hogues M."/>
            <person name="Jackson L."/>
            <person name="Jakkamsetti A."/>
            <person name="Javaid M."/>
            <person name="Jiang H."/>
            <person name="Korchina V."/>
            <person name="Kovar C."/>
            <person name="Lara F."/>
            <person name="Lee S."/>
            <person name="Mata R."/>
            <person name="Mathew T."/>
            <person name="Moen C."/>
            <person name="Morales K."/>
            <person name="Munidasa M."/>
            <person name="Nazareth L."/>
            <person name="Ngo R."/>
            <person name="Nguyen L."/>
            <person name="Okwuonu G."/>
            <person name="Ongeri F."/>
            <person name="Patil S."/>
            <person name="Petrosino J."/>
            <person name="Pham C."/>
            <person name="Pham P."/>
            <person name="Pu L.-L."/>
            <person name="Puazo M."/>
            <person name="Raj R."/>
            <person name="Reid J."/>
            <person name="Rouhana J."/>
            <person name="Saada N."/>
            <person name="Shang Y."/>
            <person name="Simmons D."/>
            <person name="Thornton R."/>
            <person name="Warren J."/>
            <person name="Weissenberger G."/>
            <person name="Zhang J."/>
            <person name="Zhang L."/>
            <person name="Zhou C."/>
            <person name="Zhu D."/>
            <person name="Muzny D."/>
            <person name="Worley K."/>
            <person name="Gibbs R."/>
        </authorList>
    </citation>
    <scope>NUCLEOTIDE SEQUENCE [LARGE SCALE GENOMIC DNA]</scope>
    <source>
        <strain evidence="3">ATCC 8290 / DSM 20176 / CCUG 30140 / JCM 1155 / KCTC 3500 / NBRC 15886 / NCIMB 8040 / NRRL B-1843 / 9</strain>
    </source>
</reference>
<dbReference type="CDD" id="cd02042">
    <property type="entry name" value="ParAB_family"/>
    <property type="match status" value="1"/>
</dbReference>
<feature type="domain" description="AAA" evidence="1">
    <location>
        <begin position="43"/>
        <end position="102"/>
    </location>
</feature>
<keyword evidence="3" id="KW-1185">Reference proteome</keyword>
<dbReference type="InterPro" id="IPR025669">
    <property type="entry name" value="AAA_dom"/>
</dbReference>
<gene>
    <name evidence="2" type="ORF">HMPREF0519_1655</name>
</gene>
<dbReference type="PANTHER" id="PTHR13696">
    <property type="entry name" value="P-LOOP CONTAINING NUCLEOSIDE TRIPHOSPHATE HYDROLASE"/>
    <property type="match status" value="1"/>
</dbReference>